<protein>
    <submittedName>
        <fullName evidence="2">Uncharacterized protein</fullName>
    </submittedName>
</protein>
<name>A0ABV7ILZ9_9SPHN</name>
<keyword evidence="1" id="KW-0472">Membrane</keyword>
<evidence type="ECO:0000313" key="3">
    <source>
        <dbReference type="Proteomes" id="UP001595604"/>
    </source>
</evidence>
<reference evidence="3" key="1">
    <citation type="journal article" date="2019" name="Int. J. Syst. Evol. Microbiol.">
        <title>The Global Catalogue of Microorganisms (GCM) 10K type strain sequencing project: providing services to taxonomists for standard genome sequencing and annotation.</title>
        <authorList>
            <consortium name="The Broad Institute Genomics Platform"/>
            <consortium name="The Broad Institute Genome Sequencing Center for Infectious Disease"/>
            <person name="Wu L."/>
            <person name="Ma J."/>
        </authorList>
    </citation>
    <scope>NUCLEOTIDE SEQUENCE [LARGE SCALE GENOMIC DNA]</scope>
    <source>
        <strain evidence="3">KCTC 42984</strain>
    </source>
</reference>
<proteinExistence type="predicted"/>
<keyword evidence="1" id="KW-0812">Transmembrane</keyword>
<feature type="transmembrane region" description="Helical" evidence="1">
    <location>
        <begin position="45"/>
        <end position="61"/>
    </location>
</feature>
<organism evidence="2 3">
    <name type="scientific">Novosphingobium bradum</name>
    <dbReference type="NCBI Taxonomy" id="1737444"/>
    <lineage>
        <taxon>Bacteria</taxon>
        <taxon>Pseudomonadati</taxon>
        <taxon>Pseudomonadota</taxon>
        <taxon>Alphaproteobacteria</taxon>
        <taxon>Sphingomonadales</taxon>
        <taxon>Sphingomonadaceae</taxon>
        <taxon>Novosphingobium</taxon>
    </lineage>
</organism>
<evidence type="ECO:0000256" key="1">
    <source>
        <dbReference type="SAM" id="Phobius"/>
    </source>
</evidence>
<keyword evidence="1" id="KW-1133">Transmembrane helix</keyword>
<dbReference type="EMBL" id="JBHRTQ010000003">
    <property type="protein sequence ID" value="MFC3173244.1"/>
    <property type="molecule type" value="Genomic_DNA"/>
</dbReference>
<sequence>MALEQAVIAALVGAPVYDWVLVNGAAAKMTSFDYEYWPFTKRRKASVALVSLGAFFTFLIIDPPEDRLWPMLPVFVAMAVHAYVAISDIFRQRRES</sequence>
<accession>A0ABV7ILZ9</accession>
<feature type="transmembrane region" description="Helical" evidence="1">
    <location>
        <begin position="67"/>
        <end position="86"/>
    </location>
</feature>
<evidence type="ECO:0000313" key="2">
    <source>
        <dbReference type="EMBL" id="MFC3173244.1"/>
    </source>
</evidence>
<feature type="transmembrane region" description="Helical" evidence="1">
    <location>
        <begin position="6"/>
        <end position="25"/>
    </location>
</feature>
<comment type="caution">
    <text evidence="2">The sequence shown here is derived from an EMBL/GenBank/DDBJ whole genome shotgun (WGS) entry which is preliminary data.</text>
</comment>
<dbReference type="Proteomes" id="UP001595604">
    <property type="component" value="Unassembled WGS sequence"/>
</dbReference>
<dbReference type="RefSeq" id="WP_379508628.1">
    <property type="nucleotide sequence ID" value="NZ_JBHRTQ010000003.1"/>
</dbReference>
<keyword evidence="3" id="KW-1185">Reference proteome</keyword>
<gene>
    <name evidence="2" type="ORF">ACFOD9_03145</name>
</gene>